<accession>A0A2H0UKJ2</accession>
<name>A0A2H0UKJ2_9BACT</name>
<proteinExistence type="predicted"/>
<reference evidence="3" key="1">
    <citation type="submission" date="2017-09" db="EMBL/GenBank/DDBJ databases">
        <title>Depth-based differentiation of microbial function through sediment-hosted aquifers and enrichment of novel symbionts in the deep terrestrial subsurface.</title>
        <authorList>
            <person name="Probst A.J."/>
            <person name="Ladd B."/>
            <person name="Jarett J.K."/>
            <person name="Geller-Mcgrath D.E."/>
            <person name="Sieber C.M.K."/>
            <person name="Emerson J.B."/>
            <person name="Anantharaman K."/>
            <person name="Thomas B.C."/>
            <person name="Malmstrom R."/>
            <person name="Stieglmeier M."/>
            <person name="Klingl A."/>
            <person name="Woyke T."/>
            <person name="Ryan C.M."/>
            <person name="Banfield J.F."/>
        </authorList>
    </citation>
    <scope>NUCLEOTIDE SEQUENCE [LARGE SCALE GENOMIC DNA]</scope>
</reference>
<evidence type="ECO:0000259" key="1">
    <source>
        <dbReference type="Pfam" id="PF10648"/>
    </source>
</evidence>
<sequence length="142" mass="16286">MESYPRQCRTRNGELFVEHIGNELEKNDLIRLDSPRPNAVIESPLEISGEARGYWFFEASFPVYLTNWDGLIISQWHATATGEWMTENFVPFTSLLDFESPYKEGDPDFFQRGTLILQKDNPSGLSEHDDALEIPVLFSPSN</sequence>
<organism evidence="2 3">
    <name type="scientific">Candidatus Kaiserbacteria bacterium CG10_big_fil_rev_8_21_14_0_10_43_70</name>
    <dbReference type="NCBI Taxonomy" id="1974605"/>
    <lineage>
        <taxon>Bacteria</taxon>
        <taxon>Candidatus Kaiseribacteriota</taxon>
    </lineage>
</organism>
<feature type="domain" description="Bacterial spore germination immunoglobulin-like" evidence="1">
    <location>
        <begin position="30"/>
        <end position="102"/>
    </location>
</feature>
<evidence type="ECO:0000313" key="2">
    <source>
        <dbReference type="EMBL" id="PIR86285.1"/>
    </source>
</evidence>
<gene>
    <name evidence="2" type="ORF">COU13_01810</name>
</gene>
<protein>
    <recommendedName>
        <fullName evidence="1">Bacterial spore germination immunoglobulin-like domain-containing protein</fullName>
    </recommendedName>
</protein>
<dbReference type="EMBL" id="PFBF01000040">
    <property type="protein sequence ID" value="PIR86285.1"/>
    <property type="molecule type" value="Genomic_DNA"/>
</dbReference>
<dbReference type="Pfam" id="PF10648">
    <property type="entry name" value="Gmad2"/>
    <property type="match status" value="1"/>
</dbReference>
<dbReference type="Proteomes" id="UP000230706">
    <property type="component" value="Unassembled WGS sequence"/>
</dbReference>
<evidence type="ECO:0000313" key="3">
    <source>
        <dbReference type="Proteomes" id="UP000230706"/>
    </source>
</evidence>
<comment type="caution">
    <text evidence="2">The sequence shown here is derived from an EMBL/GenBank/DDBJ whole genome shotgun (WGS) entry which is preliminary data.</text>
</comment>
<dbReference type="InterPro" id="IPR018911">
    <property type="entry name" value="Gmad2_Ig-like_dom"/>
</dbReference>
<dbReference type="AlphaFoldDB" id="A0A2H0UKJ2"/>